<organism evidence="1 2">
    <name type="scientific">Paractinoplanes abujensis</name>
    <dbReference type="NCBI Taxonomy" id="882441"/>
    <lineage>
        <taxon>Bacteria</taxon>
        <taxon>Bacillati</taxon>
        <taxon>Actinomycetota</taxon>
        <taxon>Actinomycetes</taxon>
        <taxon>Micromonosporales</taxon>
        <taxon>Micromonosporaceae</taxon>
        <taxon>Paractinoplanes</taxon>
    </lineage>
</organism>
<keyword evidence="2" id="KW-1185">Reference proteome</keyword>
<dbReference type="SUPFAM" id="SSF48371">
    <property type="entry name" value="ARM repeat"/>
    <property type="match status" value="1"/>
</dbReference>
<evidence type="ECO:0000313" key="1">
    <source>
        <dbReference type="EMBL" id="MBB4693614.1"/>
    </source>
</evidence>
<name>A0A7W7CRW5_9ACTN</name>
<dbReference type="EMBL" id="JACHMF010000001">
    <property type="protein sequence ID" value="MBB4693614.1"/>
    <property type="molecule type" value="Genomic_DNA"/>
</dbReference>
<dbReference type="Proteomes" id="UP000542742">
    <property type="component" value="Unassembled WGS sequence"/>
</dbReference>
<evidence type="ECO:0000313" key="2">
    <source>
        <dbReference type="Proteomes" id="UP000542742"/>
    </source>
</evidence>
<gene>
    <name evidence="1" type="ORF">BKA14_003762</name>
</gene>
<dbReference type="InterPro" id="IPR011989">
    <property type="entry name" value="ARM-like"/>
</dbReference>
<sequence length="486" mass="52566">MRRDLVLRGLAQNPAIPDEGLLRLLRDWPVPVARGLESRAGLPLIVQERMAAHPERQVRAAVARSAWADPAVQDRLLQDPDWRVRMNVYAYKKRRPMSEGALQRLMTELLDPPDDSPMASHELFGELFFADWGRAEVAARHPDPRVRLIAVGQVRPDRLPALQADPDPQVAAAAAAAIAERRRPMQPADLPPMHCHAFWTVLHSPLSPALAAQVAASDDLEAIATIAANPTLPPAVAETLAHHRDAGVRATLAACAGPIAVFVADRDPHVRAAVATRAGLTAEQIAVLAADPDDAVRQALTTHAYVSDAERAILDGQADLRTDEATRWAFSTNPRLRRRAAQDPHLPPPVVAHLATDPDEPVRVELARHHPEAPGELLLSCFLKNRKLSALLERPQFPQAGLAAHAGHPDSRVRALAARDPEADPALIAHLSTDPDPLVRKAMARCPRLPADRLAVLLDDPDLAVDAAANPSLDRAAVITAIRSAG</sequence>
<comment type="caution">
    <text evidence="1">The sequence shown here is derived from an EMBL/GenBank/DDBJ whole genome shotgun (WGS) entry which is preliminary data.</text>
</comment>
<proteinExistence type="predicted"/>
<accession>A0A7W7CRW5</accession>
<dbReference type="Gene3D" id="1.25.10.10">
    <property type="entry name" value="Leucine-rich Repeat Variant"/>
    <property type="match status" value="2"/>
</dbReference>
<protein>
    <recommendedName>
        <fullName evidence="3">Leucine rich repeat (LRR) protein</fullName>
    </recommendedName>
</protein>
<dbReference type="InterPro" id="IPR016024">
    <property type="entry name" value="ARM-type_fold"/>
</dbReference>
<dbReference type="RefSeq" id="WP_184952207.1">
    <property type="nucleotide sequence ID" value="NZ_BOMC01000056.1"/>
</dbReference>
<reference evidence="1 2" key="1">
    <citation type="submission" date="2020-08" db="EMBL/GenBank/DDBJ databases">
        <title>Sequencing the genomes of 1000 actinobacteria strains.</title>
        <authorList>
            <person name="Klenk H.-P."/>
        </authorList>
    </citation>
    <scope>NUCLEOTIDE SEQUENCE [LARGE SCALE GENOMIC DNA]</scope>
    <source>
        <strain evidence="1 2">DSM 45518</strain>
    </source>
</reference>
<dbReference type="AlphaFoldDB" id="A0A7W7CRW5"/>
<evidence type="ECO:0008006" key="3">
    <source>
        <dbReference type="Google" id="ProtNLM"/>
    </source>
</evidence>